<accession>A0A931G0L0</accession>
<dbReference type="GO" id="GO:0016747">
    <property type="term" value="F:acyltransferase activity, transferring groups other than amino-acyl groups"/>
    <property type="evidence" value="ECO:0007669"/>
    <property type="project" value="InterPro"/>
</dbReference>
<evidence type="ECO:0000259" key="1">
    <source>
        <dbReference type="PROSITE" id="PS51186"/>
    </source>
</evidence>
<reference evidence="2" key="1">
    <citation type="submission" date="2020-11" db="EMBL/GenBank/DDBJ databases">
        <title>Isolation and identification of active actinomycetes.</title>
        <authorList>
            <person name="Sun X."/>
        </authorList>
    </citation>
    <scope>NUCLEOTIDE SEQUENCE</scope>
    <source>
        <strain evidence="2">NEAU-A11</strain>
    </source>
</reference>
<proteinExistence type="predicted"/>
<evidence type="ECO:0000313" key="3">
    <source>
        <dbReference type="Proteomes" id="UP000598146"/>
    </source>
</evidence>
<evidence type="ECO:0000313" key="2">
    <source>
        <dbReference type="EMBL" id="MBG0565842.1"/>
    </source>
</evidence>
<name>A0A931G0L0_9ACTN</name>
<sequence>MDLVSEWVRGWAVSRSTEPPEPVPGGWRVRVGLPGHRVRYVLPEHDERVLADLGRRQATPGTWIKVAGEPGRLRAALPATWTMAETAFLMRVPFGADGGGTPPEPYTVRTVGSGPVVIAEILDGAGTRAAWGRLAPAGPVGVVDQVETEAAHRRRGLGSVVMRTLAGHAAGLGMHTGVLAATEQGRGLYQALGWTVFGTLAAAYVPEALD</sequence>
<feature type="domain" description="N-acetyltransferase" evidence="1">
    <location>
        <begin position="78"/>
        <end position="210"/>
    </location>
</feature>
<keyword evidence="3" id="KW-1185">Reference proteome</keyword>
<dbReference type="Proteomes" id="UP000598146">
    <property type="component" value="Unassembled WGS sequence"/>
</dbReference>
<gene>
    <name evidence="2" type="ORF">I4J89_30775</name>
</gene>
<dbReference type="PROSITE" id="PS51186">
    <property type="entry name" value="GNAT"/>
    <property type="match status" value="1"/>
</dbReference>
<dbReference type="InterPro" id="IPR000182">
    <property type="entry name" value="GNAT_dom"/>
</dbReference>
<organism evidence="2 3">
    <name type="scientific">Actinoplanes aureus</name>
    <dbReference type="NCBI Taxonomy" id="2792083"/>
    <lineage>
        <taxon>Bacteria</taxon>
        <taxon>Bacillati</taxon>
        <taxon>Actinomycetota</taxon>
        <taxon>Actinomycetes</taxon>
        <taxon>Micromonosporales</taxon>
        <taxon>Micromonosporaceae</taxon>
        <taxon>Actinoplanes</taxon>
    </lineage>
</organism>
<dbReference type="Gene3D" id="3.40.630.30">
    <property type="match status" value="1"/>
</dbReference>
<dbReference type="SUPFAM" id="SSF55729">
    <property type="entry name" value="Acyl-CoA N-acyltransferases (Nat)"/>
    <property type="match status" value="1"/>
</dbReference>
<protein>
    <submittedName>
        <fullName evidence="2">GNAT family N-acetyltransferase</fullName>
    </submittedName>
</protein>
<comment type="caution">
    <text evidence="2">The sequence shown here is derived from an EMBL/GenBank/DDBJ whole genome shotgun (WGS) entry which is preliminary data.</text>
</comment>
<dbReference type="EMBL" id="JADQTO010000017">
    <property type="protein sequence ID" value="MBG0565842.1"/>
    <property type="molecule type" value="Genomic_DNA"/>
</dbReference>
<dbReference type="Pfam" id="PF00583">
    <property type="entry name" value="Acetyltransf_1"/>
    <property type="match status" value="1"/>
</dbReference>
<dbReference type="RefSeq" id="WP_196417621.1">
    <property type="nucleotide sequence ID" value="NZ_JADQTO010000017.1"/>
</dbReference>
<dbReference type="AlphaFoldDB" id="A0A931G0L0"/>
<dbReference type="InterPro" id="IPR016181">
    <property type="entry name" value="Acyl_CoA_acyltransferase"/>
</dbReference>